<keyword evidence="5 12" id="KW-0028">Amino-acid biosynthesis</keyword>
<evidence type="ECO:0000256" key="6">
    <source>
        <dbReference type="ARBA" id="ARBA00022679"/>
    </source>
</evidence>
<dbReference type="NCBIfam" id="TIGR01136">
    <property type="entry name" value="cysKM"/>
    <property type="match status" value="1"/>
</dbReference>
<dbReference type="OrthoDB" id="9815130at2"/>
<evidence type="ECO:0000313" key="15">
    <source>
        <dbReference type="Proteomes" id="UP000067626"/>
    </source>
</evidence>
<keyword evidence="15" id="KW-1185">Reference proteome</keyword>
<feature type="binding site" evidence="10">
    <location>
        <position position="272"/>
    </location>
    <ligand>
        <name>pyridoxal 5'-phosphate</name>
        <dbReference type="ChEBI" id="CHEBI:597326"/>
    </ligand>
</feature>
<comment type="similarity">
    <text evidence="3 12">Belongs to the cysteine synthase/cystathionine beta-synthase family.</text>
</comment>
<evidence type="ECO:0000256" key="8">
    <source>
        <dbReference type="ARBA" id="ARBA00023192"/>
    </source>
</evidence>
<evidence type="ECO:0000256" key="12">
    <source>
        <dbReference type="RuleBase" id="RU003985"/>
    </source>
</evidence>
<dbReference type="PANTHER" id="PTHR10314">
    <property type="entry name" value="CYSTATHIONINE BETA-SYNTHASE"/>
    <property type="match status" value="1"/>
</dbReference>
<dbReference type="KEGG" id="ccro:CMC5_032100"/>
<sequence length="304" mass="31608">MSSRSGPVVSSALDLIGGTPLVRLSRVCPPEAGTLFGKLEAMNPGGSVKDRAALGMILDAERAGHLTPGATIVEATSGNTGISLAMIAALRGYRCVVVMPRDMSNQRRHILRAYGAELVLTPEGDGMQGAVARALELVARTKGAWMSRQFENPANPEAHAASTGAELIEQLGEDIGAFVAGVGTGGTLTGVGRVLRERLGPKVRIYAVEPAQSPVLSGGRAGPHTIQGLGAGFVPAILDRELIDEIITVKDISAQRMARRLAREEALLVGPSAGANVHAAVEVARATRGAVVTILCDTGERYLL</sequence>
<gene>
    <name evidence="14" type="primary">cysM</name>
    <name evidence="14" type="ORF">CMC5_032100</name>
</gene>
<feature type="binding site" evidence="10">
    <location>
        <begin position="183"/>
        <end position="187"/>
    </location>
    <ligand>
        <name>pyridoxal 5'-phosphate</name>
        <dbReference type="ChEBI" id="CHEBI:597326"/>
    </ligand>
</feature>
<reference evidence="14 15" key="1">
    <citation type="submission" date="2015-07" db="EMBL/GenBank/DDBJ databases">
        <title>Genome analysis of myxobacterium Chondromyces crocatus Cm c5 reveals a high potential for natural compound synthesis and the genetic basis for the loss of fruiting body formation.</title>
        <authorList>
            <person name="Zaburannyi N."/>
            <person name="Bunk B."/>
            <person name="Maier J."/>
            <person name="Overmann J."/>
            <person name="Mueller R."/>
        </authorList>
    </citation>
    <scope>NUCLEOTIDE SEQUENCE [LARGE SCALE GENOMIC DNA]</scope>
    <source>
        <strain evidence="14 15">Cm c5</strain>
    </source>
</reference>
<evidence type="ECO:0000256" key="3">
    <source>
        <dbReference type="ARBA" id="ARBA00007103"/>
    </source>
</evidence>
<dbReference type="Gene3D" id="3.40.50.1100">
    <property type="match status" value="2"/>
</dbReference>
<name>A0A0K1EES9_CHOCO</name>
<dbReference type="UniPathway" id="UPA00136">
    <property type="reaction ID" value="UER00200"/>
</dbReference>
<dbReference type="InterPro" id="IPR050214">
    <property type="entry name" value="Cys_Synth/Cystath_Beta-Synth"/>
</dbReference>
<dbReference type="NCBIfam" id="TIGR01139">
    <property type="entry name" value="cysK"/>
    <property type="match status" value="1"/>
</dbReference>
<evidence type="ECO:0000256" key="5">
    <source>
        <dbReference type="ARBA" id="ARBA00022605"/>
    </source>
</evidence>
<keyword evidence="6 12" id="KW-0808">Transferase</keyword>
<comment type="pathway">
    <text evidence="2">Amino-acid biosynthesis; L-cysteine biosynthesis; L-cysteine from L-serine: step 2/2.</text>
</comment>
<keyword evidence="8 12" id="KW-0198">Cysteine biosynthesis</keyword>
<dbReference type="InterPro" id="IPR036052">
    <property type="entry name" value="TrpB-like_PALP_sf"/>
</dbReference>
<dbReference type="InterPro" id="IPR005859">
    <property type="entry name" value="CysK"/>
</dbReference>
<proteinExistence type="inferred from homology"/>
<feature type="modified residue" description="N6-(pyridoxal phosphate)lysine" evidence="11">
    <location>
        <position position="49"/>
    </location>
</feature>
<evidence type="ECO:0000256" key="2">
    <source>
        <dbReference type="ARBA" id="ARBA00004962"/>
    </source>
</evidence>
<evidence type="ECO:0000256" key="1">
    <source>
        <dbReference type="ARBA" id="ARBA00001933"/>
    </source>
</evidence>
<evidence type="ECO:0000256" key="4">
    <source>
        <dbReference type="ARBA" id="ARBA00012681"/>
    </source>
</evidence>
<dbReference type="AlphaFoldDB" id="A0A0K1EES9"/>
<dbReference type="Proteomes" id="UP000067626">
    <property type="component" value="Chromosome"/>
</dbReference>
<evidence type="ECO:0000256" key="7">
    <source>
        <dbReference type="ARBA" id="ARBA00022898"/>
    </source>
</evidence>
<feature type="binding site" evidence="10">
    <location>
        <position position="79"/>
    </location>
    <ligand>
        <name>pyridoxal 5'-phosphate</name>
        <dbReference type="ChEBI" id="CHEBI:597326"/>
    </ligand>
</feature>
<dbReference type="FunFam" id="3.40.50.1100:FF:000006">
    <property type="entry name" value="Cysteine synthase"/>
    <property type="match status" value="1"/>
</dbReference>
<protein>
    <recommendedName>
        <fullName evidence="4 12">Cysteine synthase</fullName>
        <ecNumber evidence="4 12">2.5.1.47</ecNumber>
    </recommendedName>
</protein>
<dbReference type="EMBL" id="CP012159">
    <property type="protein sequence ID" value="AKT39063.1"/>
    <property type="molecule type" value="Genomic_DNA"/>
</dbReference>
<comment type="catalytic activity">
    <reaction evidence="9 12">
        <text>O-acetyl-L-serine + hydrogen sulfide = L-cysteine + acetate</text>
        <dbReference type="Rhea" id="RHEA:14829"/>
        <dbReference type="ChEBI" id="CHEBI:29919"/>
        <dbReference type="ChEBI" id="CHEBI:30089"/>
        <dbReference type="ChEBI" id="CHEBI:35235"/>
        <dbReference type="ChEBI" id="CHEBI:58340"/>
        <dbReference type="EC" id="2.5.1.47"/>
    </reaction>
</comment>
<evidence type="ECO:0000256" key="10">
    <source>
        <dbReference type="PIRSR" id="PIRSR605856-50"/>
    </source>
</evidence>
<dbReference type="PATRIC" id="fig|52.7.peg.3526"/>
<organism evidence="14 15">
    <name type="scientific">Chondromyces crocatus</name>
    <dbReference type="NCBI Taxonomy" id="52"/>
    <lineage>
        <taxon>Bacteria</taxon>
        <taxon>Pseudomonadati</taxon>
        <taxon>Myxococcota</taxon>
        <taxon>Polyangia</taxon>
        <taxon>Polyangiales</taxon>
        <taxon>Polyangiaceae</taxon>
        <taxon>Chondromyces</taxon>
    </lineage>
</organism>
<dbReference type="Pfam" id="PF00291">
    <property type="entry name" value="PALP"/>
    <property type="match status" value="1"/>
</dbReference>
<dbReference type="EC" id="2.5.1.47" evidence="4 12"/>
<evidence type="ECO:0000256" key="11">
    <source>
        <dbReference type="PIRSR" id="PIRSR605856-51"/>
    </source>
</evidence>
<dbReference type="PROSITE" id="PS00901">
    <property type="entry name" value="CYS_SYNTHASE"/>
    <property type="match status" value="1"/>
</dbReference>
<feature type="domain" description="Tryptophan synthase beta chain-like PALP" evidence="13">
    <location>
        <begin position="14"/>
        <end position="297"/>
    </location>
</feature>
<accession>A0A0K1EES9</accession>
<dbReference type="InterPro" id="IPR001216">
    <property type="entry name" value="P-phosphate_BS"/>
</dbReference>
<dbReference type="GO" id="GO:0004124">
    <property type="term" value="F:cysteine synthase activity"/>
    <property type="evidence" value="ECO:0007669"/>
    <property type="project" value="UniProtKB-UniRule"/>
</dbReference>
<keyword evidence="7 10" id="KW-0663">Pyridoxal phosphate</keyword>
<dbReference type="GO" id="GO:0006535">
    <property type="term" value="P:cysteine biosynthetic process from serine"/>
    <property type="evidence" value="ECO:0007669"/>
    <property type="project" value="UniProtKB-UniRule"/>
</dbReference>
<dbReference type="RefSeq" id="WP_050431211.1">
    <property type="nucleotide sequence ID" value="NZ_CP012159.1"/>
</dbReference>
<evidence type="ECO:0000313" key="14">
    <source>
        <dbReference type="EMBL" id="AKT39063.1"/>
    </source>
</evidence>
<evidence type="ECO:0000259" key="13">
    <source>
        <dbReference type="Pfam" id="PF00291"/>
    </source>
</evidence>
<evidence type="ECO:0000256" key="9">
    <source>
        <dbReference type="ARBA" id="ARBA00047931"/>
    </source>
</evidence>
<dbReference type="STRING" id="52.CMC5_032100"/>
<dbReference type="CDD" id="cd01561">
    <property type="entry name" value="CBS_like"/>
    <property type="match status" value="1"/>
</dbReference>
<comment type="cofactor">
    <cofactor evidence="1 10 12">
        <name>pyridoxal 5'-phosphate</name>
        <dbReference type="ChEBI" id="CHEBI:597326"/>
    </cofactor>
</comment>
<dbReference type="SUPFAM" id="SSF53686">
    <property type="entry name" value="Tryptophan synthase beta subunit-like PLP-dependent enzymes"/>
    <property type="match status" value="1"/>
</dbReference>
<dbReference type="InterPro" id="IPR001926">
    <property type="entry name" value="TrpB-like_PALP"/>
</dbReference>
<dbReference type="InterPro" id="IPR005856">
    <property type="entry name" value="Cys_synth"/>
</dbReference>